<dbReference type="STRING" id="619805.SAMN05660477_00666"/>
<dbReference type="Proteomes" id="UP000191112">
    <property type="component" value="Unassembled WGS sequence"/>
</dbReference>
<evidence type="ECO:0008006" key="4">
    <source>
        <dbReference type="Google" id="ProtNLM"/>
    </source>
</evidence>
<keyword evidence="1" id="KW-0175">Coiled coil</keyword>
<accession>A0A1T5DES5</accession>
<dbReference type="EMBL" id="FUYZ01000002">
    <property type="protein sequence ID" value="SKB70202.1"/>
    <property type="molecule type" value="Genomic_DNA"/>
</dbReference>
<name>A0A1T5DES5_9FLAO</name>
<feature type="coiled-coil region" evidence="1">
    <location>
        <begin position="13"/>
        <end position="76"/>
    </location>
</feature>
<evidence type="ECO:0000313" key="2">
    <source>
        <dbReference type="EMBL" id="SKB70202.1"/>
    </source>
</evidence>
<proteinExistence type="predicted"/>
<reference evidence="2 3" key="1">
    <citation type="submission" date="2017-02" db="EMBL/GenBank/DDBJ databases">
        <authorList>
            <person name="Peterson S.W."/>
        </authorList>
    </citation>
    <scope>NUCLEOTIDE SEQUENCE [LARGE SCALE GENOMIC DNA]</scope>
    <source>
        <strain evidence="2 3">DSM 22323</strain>
    </source>
</reference>
<evidence type="ECO:0000313" key="3">
    <source>
        <dbReference type="Proteomes" id="UP000191112"/>
    </source>
</evidence>
<keyword evidence="3" id="KW-1185">Reference proteome</keyword>
<organism evidence="2 3">
    <name type="scientific">Soonwooa buanensis</name>
    <dbReference type="NCBI Taxonomy" id="619805"/>
    <lineage>
        <taxon>Bacteria</taxon>
        <taxon>Pseudomonadati</taxon>
        <taxon>Bacteroidota</taxon>
        <taxon>Flavobacteriia</taxon>
        <taxon>Flavobacteriales</taxon>
        <taxon>Weeksellaceae</taxon>
        <taxon>Chryseobacterium group</taxon>
        <taxon>Soonwooa</taxon>
    </lineage>
</organism>
<dbReference type="AlphaFoldDB" id="A0A1T5DES5"/>
<sequence>MSINKPELRQHLLEILIQKISKLEQLIEDTRASNNDTKSSMGDKYETSREMLQQQINNLQLQLNELKSQHNLVKNLNITDKKVVSLGSYVETSLSKFFIAVSLGEIKFANEKLYVISDKSPIALALHNHKEGDVISFNGQKISITEIS</sequence>
<dbReference type="SUPFAM" id="SSF54534">
    <property type="entry name" value="FKBP-like"/>
    <property type="match status" value="1"/>
</dbReference>
<protein>
    <recommendedName>
        <fullName evidence="4">Transcription elongation factor, GreA/GreB, C-term</fullName>
    </recommendedName>
</protein>
<gene>
    <name evidence="2" type="ORF">SAMN05660477_00666</name>
</gene>
<evidence type="ECO:0000256" key="1">
    <source>
        <dbReference type="SAM" id="Coils"/>
    </source>
</evidence>
<dbReference type="OrthoDB" id="667380at2"/>
<dbReference type="RefSeq" id="WP_079665959.1">
    <property type="nucleotide sequence ID" value="NZ_FUYZ01000002.1"/>
</dbReference>